<name>A0A4U8UIJ5_STECR</name>
<dbReference type="PROSITE" id="PS00375">
    <property type="entry name" value="UDPGT"/>
    <property type="match status" value="1"/>
</dbReference>
<evidence type="ECO:0000256" key="5">
    <source>
        <dbReference type="ARBA" id="ARBA00047475"/>
    </source>
</evidence>
<comment type="catalytic activity">
    <reaction evidence="5">
        <text>glucuronate acceptor + UDP-alpha-D-glucuronate = acceptor beta-D-glucuronoside + UDP + H(+)</text>
        <dbReference type="Rhea" id="RHEA:21032"/>
        <dbReference type="ChEBI" id="CHEBI:15378"/>
        <dbReference type="ChEBI" id="CHEBI:58052"/>
        <dbReference type="ChEBI" id="CHEBI:58223"/>
        <dbReference type="ChEBI" id="CHEBI:132367"/>
        <dbReference type="ChEBI" id="CHEBI:132368"/>
        <dbReference type="EC" id="2.4.1.17"/>
    </reaction>
</comment>
<dbReference type="Gene3D" id="3.40.50.2000">
    <property type="entry name" value="Glycogen Phosphorylase B"/>
    <property type="match status" value="1"/>
</dbReference>
<evidence type="ECO:0000313" key="8">
    <source>
        <dbReference type="EMBL" id="TMS32359.1"/>
    </source>
</evidence>
<dbReference type="InterPro" id="IPR002213">
    <property type="entry name" value="UDP_glucos_trans"/>
</dbReference>
<reference evidence="8 9" key="1">
    <citation type="journal article" date="2015" name="Genome Biol.">
        <title>Comparative genomics of Steinernema reveals deeply conserved gene regulatory networks.</title>
        <authorList>
            <person name="Dillman A.R."/>
            <person name="Macchietto M."/>
            <person name="Porter C.F."/>
            <person name="Rogers A."/>
            <person name="Williams B."/>
            <person name="Antoshechkin I."/>
            <person name="Lee M.M."/>
            <person name="Goodwin Z."/>
            <person name="Lu X."/>
            <person name="Lewis E.E."/>
            <person name="Goodrich-Blair H."/>
            <person name="Stock S.P."/>
            <person name="Adams B.J."/>
            <person name="Sternberg P.W."/>
            <person name="Mortazavi A."/>
        </authorList>
    </citation>
    <scope>NUCLEOTIDE SEQUENCE [LARGE SCALE GENOMIC DNA]</scope>
    <source>
        <strain evidence="8 9">ALL</strain>
    </source>
</reference>
<dbReference type="GO" id="GO:0015020">
    <property type="term" value="F:glucuronosyltransferase activity"/>
    <property type="evidence" value="ECO:0007669"/>
    <property type="project" value="UniProtKB-EC"/>
</dbReference>
<sequence>MTVDLLKLKSNPRAPRHGKPEEIGWSTLPSDELTVAPDVVASATGHLVVVHEADSVGRPATMNRKFLHRSVLFLGSEILLRTKKVKVGQRRQTLFRLGERRADALFCGRDCRNTDFMFGNCVGEMRVFQNSSFLLSLITLCSSYKFFIYTPTLGHSHVNFMGKIADLLVDAGHYVVVLIPIHDPDVHSNGTTKAHRVIRFEGHTLDKTLWRSVQFKGGKQFDPNAEIMSKNDLKIMYTVYHYVCKDLINDDALIESLRAEKFDVGITEKHDYCEVGLFETLGIKTTIITSAVPFYYKMQEIVGLQHSPFIEPSIFTSFSDEMTYMERLRNIMRFHMYRYFIDDKNIAARQSIFREKFGADFPGFKDLEYRTTAIIFVNSLEMLEFARPISHKIIYMGGLGLAKPKALTGKFLEISQSAKKGVVLLSLGSIVKSTDMPHQTKLAFLEAIARFPEYNFIWKYDNPEDEILKNHSNLYATKWVPQVDVLANSKTKAFLTHCGLNSVTESVFFGKPILALPIFADQPHNAAFVQKRKVGYYIKKGNLTAESIEDAFRAVLGDGKTKTIYTQNAERMRDMIKERPFTSEQLVLRWTEYVAKFGALPEMNIYTREMQWYQTYMLDIYGPILLTIIVLIASILATIRKIVRVVLSLFESKAKKD</sequence>
<proteinExistence type="inferred from homology"/>
<keyword evidence="9" id="KW-1185">Reference proteome</keyword>
<dbReference type="InterPro" id="IPR035595">
    <property type="entry name" value="UDP_glycos_trans_CS"/>
</dbReference>
<accession>A0A4U8UIJ5</accession>
<dbReference type="STRING" id="34508.A0A4U8UIJ5"/>
<evidence type="ECO:0000256" key="6">
    <source>
        <dbReference type="SAM" id="MobiDB-lite"/>
    </source>
</evidence>
<evidence type="ECO:0000256" key="1">
    <source>
        <dbReference type="ARBA" id="ARBA00009995"/>
    </source>
</evidence>
<evidence type="ECO:0000256" key="7">
    <source>
        <dbReference type="SAM" id="Phobius"/>
    </source>
</evidence>
<feature type="transmembrane region" description="Helical" evidence="7">
    <location>
        <begin position="620"/>
        <end position="639"/>
    </location>
</feature>
<keyword evidence="7" id="KW-0812">Transmembrane</keyword>
<comment type="similarity">
    <text evidence="1">Belongs to the UDP-glycosyltransferase family.</text>
</comment>
<evidence type="ECO:0000256" key="4">
    <source>
        <dbReference type="ARBA" id="ARBA00022679"/>
    </source>
</evidence>
<dbReference type="EMBL" id="AZBU02000001">
    <property type="protein sequence ID" value="TMS32359.1"/>
    <property type="molecule type" value="Genomic_DNA"/>
</dbReference>
<dbReference type="EC" id="2.4.1.17" evidence="2"/>
<evidence type="ECO:0000313" key="9">
    <source>
        <dbReference type="Proteomes" id="UP000298663"/>
    </source>
</evidence>
<feature type="region of interest" description="Disordered" evidence="6">
    <location>
        <begin position="1"/>
        <end position="25"/>
    </location>
</feature>
<dbReference type="PANTHER" id="PTHR48043">
    <property type="entry name" value="EG:EG0003.4 PROTEIN-RELATED"/>
    <property type="match status" value="1"/>
</dbReference>
<dbReference type="OrthoDB" id="5845678at2759"/>
<protein>
    <recommendedName>
        <fullName evidence="2">glucuronosyltransferase</fullName>
        <ecNumber evidence="2">2.4.1.17</ecNumber>
    </recommendedName>
</protein>
<reference evidence="8 9" key="2">
    <citation type="journal article" date="2019" name="G3 (Bethesda)">
        <title>Hybrid Assembly of the Genome of the Entomopathogenic Nematode Steinernema carpocapsae Identifies the X-Chromosome.</title>
        <authorList>
            <person name="Serra L."/>
            <person name="Macchietto M."/>
            <person name="Macias-Munoz A."/>
            <person name="McGill C.J."/>
            <person name="Rodriguez I.M."/>
            <person name="Rodriguez B."/>
            <person name="Murad R."/>
            <person name="Mortazavi A."/>
        </authorList>
    </citation>
    <scope>NUCLEOTIDE SEQUENCE [LARGE SCALE GENOMIC DNA]</scope>
    <source>
        <strain evidence="8 9">ALL</strain>
    </source>
</reference>
<keyword evidence="7" id="KW-0472">Membrane</keyword>
<keyword evidence="4" id="KW-0808">Transferase</keyword>
<keyword evidence="3" id="KW-0328">Glycosyltransferase</keyword>
<dbReference type="CDD" id="cd03784">
    <property type="entry name" value="GT1_Gtf-like"/>
    <property type="match status" value="1"/>
</dbReference>
<dbReference type="InterPro" id="IPR050271">
    <property type="entry name" value="UDP-glycosyltransferase"/>
</dbReference>
<keyword evidence="7" id="KW-1133">Transmembrane helix</keyword>
<dbReference type="SUPFAM" id="SSF53756">
    <property type="entry name" value="UDP-Glycosyltransferase/glycogen phosphorylase"/>
    <property type="match status" value="1"/>
</dbReference>
<evidence type="ECO:0000256" key="2">
    <source>
        <dbReference type="ARBA" id="ARBA00012544"/>
    </source>
</evidence>
<comment type="caution">
    <text evidence="8">The sequence shown here is derived from an EMBL/GenBank/DDBJ whole genome shotgun (WGS) entry which is preliminary data.</text>
</comment>
<gene>
    <name evidence="8" type="ORF">L596_000210</name>
</gene>
<dbReference type="PANTHER" id="PTHR48043:SF154">
    <property type="entry name" value="GLUCURONOSYLTRANSFERASE"/>
    <property type="match status" value="1"/>
</dbReference>
<dbReference type="Proteomes" id="UP000298663">
    <property type="component" value="Chromosome X"/>
</dbReference>
<dbReference type="FunFam" id="3.40.50.2000:FF:000021">
    <property type="entry name" value="UDP-glucuronosyltransferase"/>
    <property type="match status" value="1"/>
</dbReference>
<dbReference type="EMBL" id="CM016762">
    <property type="protein sequence ID" value="TMS32359.1"/>
    <property type="molecule type" value="Genomic_DNA"/>
</dbReference>
<organism evidence="8 9">
    <name type="scientific">Steinernema carpocapsae</name>
    <name type="common">Entomopathogenic nematode</name>
    <dbReference type="NCBI Taxonomy" id="34508"/>
    <lineage>
        <taxon>Eukaryota</taxon>
        <taxon>Metazoa</taxon>
        <taxon>Ecdysozoa</taxon>
        <taxon>Nematoda</taxon>
        <taxon>Chromadorea</taxon>
        <taxon>Rhabditida</taxon>
        <taxon>Tylenchina</taxon>
        <taxon>Panagrolaimomorpha</taxon>
        <taxon>Strongyloidoidea</taxon>
        <taxon>Steinernematidae</taxon>
        <taxon>Steinernema</taxon>
    </lineage>
</organism>
<evidence type="ECO:0000256" key="3">
    <source>
        <dbReference type="ARBA" id="ARBA00022676"/>
    </source>
</evidence>
<dbReference type="AlphaFoldDB" id="A0A4U8UIJ5"/>
<dbReference type="Pfam" id="PF00201">
    <property type="entry name" value="UDPGT"/>
    <property type="match status" value="1"/>
</dbReference>